<dbReference type="Pfam" id="PF10034">
    <property type="entry name" value="Dpy19"/>
    <property type="match status" value="1"/>
</dbReference>
<feature type="compositionally biased region" description="Basic and acidic residues" evidence="8">
    <location>
        <begin position="375"/>
        <end position="385"/>
    </location>
</feature>
<comment type="similarity">
    <text evidence="2">Belongs to the dpy-19 family.</text>
</comment>
<keyword evidence="11" id="KW-1185">Reference proteome</keyword>
<dbReference type="PANTHER" id="PTHR31488:SF1">
    <property type="entry name" value="C-MANNOSYLTRANSFERASE DPY19L1"/>
    <property type="match status" value="1"/>
</dbReference>
<feature type="transmembrane region" description="Helical" evidence="9">
    <location>
        <begin position="113"/>
        <end position="136"/>
    </location>
</feature>
<evidence type="ECO:0000256" key="6">
    <source>
        <dbReference type="ARBA" id="ARBA00022989"/>
    </source>
</evidence>
<keyword evidence="3" id="KW-0328">Glycosyltransferase</keyword>
<organism evidence="10 11">
    <name type="scientific">Paralvinella palmiformis</name>
    <dbReference type="NCBI Taxonomy" id="53620"/>
    <lineage>
        <taxon>Eukaryota</taxon>
        <taxon>Metazoa</taxon>
        <taxon>Spiralia</taxon>
        <taxon>Lophotrochozoa</taxon>
        <taxon>Annelida</taxon>
        <taxon>Polychaeta</taxon>
        <taxon>Sedentaria</taxon>
        <taxon>Canalipalpata</taxon>
        <taxon>Terebellida</taxon>
        <taxon>Terebelliformia</taxon>
        <taxon>Alvinellidae</taxon>
        <taxon>Paralvinella</taxon>
    </lineage>
</organism>
<gene>
    <name evidence="10" type="ORF">LSH36_436g06053</name>
</gene>
<evidence type="ECO:0000256" key="3">
    <source>
        <dbReference type="ARBA" id="ARBA00022676"/>
    </source>
</evidence>
<dbReference type="EMBL" id="JAODUP010000436">
    <property type="protein sequence ID" value="KAK2149809.1"/>
    <property type="molecule type" value="Genomic_DNA"/>
</dbReference>
<feature type="transmembrane region" description="Helical" evidence="9">
    <location>
        <begin position="395"/>
        <end position="415"/>
    </location>
</feature>
<dbReference type="GO" id="GO:0005637">
    <property type="term" value="C:nuclear inner membrane"/>
    <property type="evidence" value="ECO:0007669"/>
    <property type="project" value="TreeGrafter"/>
</dbReference>
<protein>
    <recommendedName>
        <fullName evidence="12">C-mannosyltransferase DPY19L1</fullName>
    </recommendedName>
</protein>
<evidence type="ECO:0000256" key="7">
    <source>
        <dbReference type="ARBA" id="ARBA00023136"/>
    </source>
</evidence>
<feature type="region of interest" description="Disordered" evidence="8">
    <location>
        <begin position="366"/>
        <end position="385"/>
    </location>
</feature>
<dbReference type="CDD" id="cd20177">
    <property type="entry name" value="Dpy19"/>
    <property type="match status" value="1"/>
</dbReference>
<dbReference type="InterPro" id="IPR018732">
    <property type="entry name" value="Dpy-19/Dpy-19-like"/>
</dbReference>
<keyword evidence="7 9" id="KW-0472">Membrane</keyword>
<evidence type="ECO:0000256" key="1">
    <source>
        <dbReference type="ARBA" id="ARBA00004141"/>
    </source>
</evidence>
<feature type="transmembrane region" description="Helical" evidence="9">
    <location>
        <begin position="251"/>
        <end position="270"/>
    </location>
</feature>
<proteinExistence type="inferred from homology"/>
<dbReference type="Proteomes" id="UP001208570">
    <property type="component" value="Unassembled WGS sequence"/>
</dbReference>
<name>A0AAD9JB29_9ANNE</name>
<accession>A0AAD9JB29</accession>
<evidence type="ECO:0000256" key="5">
    <source>
        <dbReference type="ARBA" id="ARBA00022692"/>
    </source>
</evidence>
<evidence type="ECO:0000256" key="8">
    <source>
        <dbReference type="SAM" id="MobiDB-lite"/>
    </source>
</evidence>
<keyword evidence="4" id="KW-0808">Transferase</keyword>
<keyword evidence="6 9" id="KW-1133">Transmembrane helix</keyword>
<sequence length="628" mass="72044">MMGRRLSHQPLSRPVLYTSMGHDGLGMAGSWLDLVLGLYYSYYKTIIEAPSLYNGLHSIMYDNITEYPNVINVLKRFNLYPESLILYIFLTGLGEPAYFYIESVFLLNGVMMMVFFFFGAYLSESILGGFLTVMFFFYNHGECTRVQWTPPLRESFAYPFFVMQMFVVTKVLRCHCPSYKDSILIALVTVCFMLPWQFAQFALVTQTVAVFATYVLTFIGSHKMKIILSGQALGLVISYICLFGNKMLLTSFFAACLITVTVIVLLESWLEKLYYRLVILVNSVRTLSIKLLLAKVLAVADDAHIADLLRSKFTDFKSFHTMLYTCAAEFDFMEQETPWRVLKTLLAPCAITVMLTTVAMTEKKYTNGDTNSQKTTDRKQDDYHREHRSRVHAEAVYHILQLLAFTVMAVIIMRLKLFWTPHLCLISSLLASSKLFGWLGPSHYRYALVAVVVAAATIQGLANLKHQWSILGEFSNIPQEQLVEWVNNETPSGAVFAGPMPTMATIKLCTNRPIVNHPHYEDAGLRERTKKVYTLYSRKSEEEVWRHLISLQVNYTILEESWCLRRSRIGCGMAEVWDLEDVDNRGKPPVCARLHKMPEPYFKSVFRNSIYDVLKVIYEPNKVLNKKT</sequence>
<feature type="transmembrane region" description="Helical" evidence="9">
    <location>
        <begin position="84"/>
        <end position="101"/>
    </location>
</feature>
<comment type="caution">
    <text evidence="10">The sequence shown here is derived from an EMBL/GenBank/DDBJ whole genome shotgun (WGS) entry which is preliminary data.</text>
</comment>
<dbReference type="AlphaFoldDB" id="A0AAD9JB29"/>
<evidence type="ECO:0008006" key="12">
    <source>
        <dbReference type="Google" id="ProtNLM"/>
    </source>
</evidence>
<dbReference type="InterPro" id="IPR047462">
    <property type="entry name" value="Dpy19"/>
</dbReference>
<feature type="transmembrane region" description="Helical" evidence="9">
    <location>
        <begin position="446"/>
        <end position="464"/>
    </location>
</feature>
<dbReference type="GO" id="GO:0000030">
    <property type="term" value="F:mannosyltransferase activity"/>
    <property type="evidence" value="ECO:0007669"/>
    <property type="project" value="InterPro"/>
</dbReference>
<comment type="subcellular location">
    <subcellularLocation>
        <location evidence="1">Membrane</location>
        <topology evidence="1">Multi-pass membrane protein</topology>
    </subcellularLocation>
</comment>
<evidence type="ECO:0000313" key="10">
    <source>
        <dbReference type="EMBL" id="KAK2149809.1"/>
    </source>
</evidence>
<feature type="transmembrane region" description="Helical" evidence="9">
    <location>
        <begin position="202"/>
        <end position="219"/>
    </location>
</feature>
<keyword evidence="5 9" id="KW-0812">Transmembrane</keyword>
<dbReference type="PANTHER" id="PTHR31488">
    <property type="entry name" value="DPY-19-LIKE 1, LIKE (H. SAPIENS)"/>
    <property type="match status" value="1"/>
</dbReference>
<reference evidence="10" key="1">
    <citation type="journal article" date="2023" name="Mol. Biol. Evol.">
        <title>Third-Generation Sequencing Reveals the Adaptive Role of the Epigenome in Three Deep-Sea Polychaetes.</title>
        <authorList>
            <person name="Perez M."/>
            <person name="Aroh O."/>
            <person name="Sun Y."/>
            <person name="Lan Y."/>
            <person name="Juniper S.K."/>
            <person name="Young C.R."/>
            <person name="Angers B."/>
            <person name="Qian P.Y."/>
        </authorList>
    </citation>
    <scope>NUCLEOTIDE SEQUENCE</scope>
    <source>
        <strain evidence="10">P08H-3</strain>
    </source>
</reference>
<feature type="transmembrane region" description="Helical" evidence="9">
    <location>
        <begin position="422"/>
        <end position="440"/>
    </location>
</feature>
<evidence type="ECO:0000313" key="11">
    <source>
        <dbReference type="Proteomes" id="UP001208570"/>
    </source>
</evidence>
<feature type="transmembrane region" description="Helical" evidence="9">
    <location>
        <begin position="226"/>
        <end position="245"/>
    </location>
</feature>
<evidence type="ECO:0000256" key="2">
    <source>
        <dbReference type="ARBA" id="ARBA00008744"/>
    </source>
</evidence>
<evidence type="ECO:0000256" key="9">
    <source>
        <dbReference type="SAM" id="Phobius"/>
    </source>
</evidence>
<evidence type="ECO:0000256" key="4">
    <source>
        <dbReference type="ARBA" id="ARBA00022679"/>
    </source>
</evidence>